<dbReference type="AlphaFoldDB" id="A0A7R8V4Y0"/>
<dbReference type="InterPro" id="IPR004457">
    <property type="entry name" value="Znf_ZPR1"/>
</dbReference>
<dbReference type="FunFam" id="2.60.120.1040:FF:000003">
    <property type="entry name" value="Zinc finger protein zpr1"/>
    <property type="match status" value="1"/>
</dbReference>
<organism evidence="6 7">
    <name type="scientific">Hermetia illucens</name>
    <name type="common">Black soldier fly</name>
    <dbReference type="NCBI Taxonomy" id="343691"/>
    <lineage>
        <taxon>Eukaryota</taxon>
        <taxon>Metazoa</taxon>
        <taxon>Ecdysozoa</taxon>
        <taxon>Arthropoda</taxon>
        <taxon>Hexapoda</taxon>
        <taxon>Insecta</taxon>
        <taxon>Pterygota</taxon>
        <taxon>Neoptera</taxon>
        <taxon>Endopterygota</taxon>
        <taxon>Diptera</taxon>
        <taxon>Brachycera</taxon>
        <taxon>Stratiomyomorpha</taxon>
        <taxon>Stratiomyidae</taxon>
        <taxon>Hermetiinae</taxon>
        <taxon>Hermetia</taxon>
    </lineage>
</organism>
<dbReference type="Pfam" id="PF22794">
    <property type="entry name" value="jr-ZPR1"/>
    <property type="match status" value="2"/>
</dbReference>
<dbReference type="PANTHER" id="PTHR10876:SF0">
    <property type="entry name" value="ZINC FINGER PROTEIN ZPR1"/>
    <property type="match status" value="1"/>
</dbReference>
<dbReference type="OrthoDB" id="308464at2759"/>
<name>A0A7R8V4Y0_HERIL</name>
<evidence type="ECO:0000256" key="2">
    <source>
        <dbReference type="ARBA" id="ARBA00022723"/>
    </source>
</evidence>
<dbReference type="InterPro" id="IPR040141">
    <property type="entry name" value="ZPR1"/>
</dbReference>
<evidence type="ECO:0000256" key="1">
    <source>
        <dbReference type="ARBA" id="ARBA00008354"/>
    </source>
</evidence>
<evidence type="ECO:0000256" key="3">
    <source>
        <dbReference type="ARBA" id="ARBA00022771"/>
    </source>
</evidence>
<sequence length="398" mass="44683">MSFQCEHCGYENNEIQSAGEIQPKGCRLTLTVTTTSDLNRRVVKSDYSSIQIPEVNFEIPSQSQKGEVTTVEGIIERAITGLEQDQEQRRKDHPDVAKQIEDFVETLRSLKSVEKPFTVIIEDITGNSHIENFSAPKIDPHLKTVHIIRSKEQDQNLGIYTSEEVADKNEKDKAEEKGLLKPIDEGAWPLEELENEILQFPTNCPDCGSPCETNMKVTNIPHFKEVIIMATLCEVCGCKTNEVKSGGGIEDYGTIFELKISNREDLTRDVLKSETCCMKIPELECEVGASALGGRFTTAEGILTAMRDQIEENAFLFKDSQDEVTKNKVQKFADEISKIINLKREATLILDDPAGNSYVQSLNEDDTPDEGLIITKYTRTFDQNEELGLNDINTENYS</sequence>
<dbReference type="EMBL" id="LR899014">
    <property type="protein sequence ID" value="CAD7092930.1"/>
    <property type="molecule type" value="Genomic_DNA"/>
</dbReference>
<accession>A0A7R8V4Y0</accession>
<dbReference type="InParanoid" id="A0A7R8V4Y0"/>
<dbReference type="FunFam" id="2.20.25.420:FF:000003">
    <property type="entry name" value="zinc finger protein ZPR1"/>
    <property type="match status" value="1"/>
</dbReference>
<dbReference type="Gene3D" id="2.60.120.1040">
    <property type="entry name" value="ZPR1, A/B domain"/>
    <property type="match status" value="2"/>
</dbReference>
<dbReference type="GO" id="GO:0005634">
    <property type="term" value="C:nucleus"/>
    <property type="evidence" value="ECO:0007669"/>
    <property type="project" value="TreeGrafter"/>
</dbReference>
<comment type="similarity">
    <text evidence="1">Belongs to the ZPR1 family.</text>
</comment>
<keyword evidence="3" id="KW-0863">Zinc-finger</keyword>
<evidence type="ECO:0000313" key="7">
    <source>
        <dbReference type="Proteomes" id="UP000594454"/>
    </source>
</evidence>
<dbReference type="FunFam" id="2.60.120.1040:FF:000001">
    <property type="entry name" value="Zinc finger protein ZPR1"/>
    <property type="match status" value="1"/>
</dbReference>
<dbReference type="InterPro" id="IPR042452">
    <property type="entry name" value="ZPR1_Znf1/2"/>
</dbReference>
<feature type="domain" description="Zinc finger ZPR1-type" evidence="5">
    <location>
        <begin position="1"/>
        <end position="132"/>
    </location>
</feature>
<protein>
    <recommendedName>
        <fullName evidence="5">Zinc finger ZPR1-type domain-containing protein</fullName>
    </recommendedName>
</protein>
<dbReference type="SMART" id="SM00709">
    <property type="entry name" value="Zpr1"/>
    <property type="match status" value="2"/>
</dbReference>
<feature type="domain" description="Zinc finger ZPR1-type" evidence="5">
    <location>
        <begin position="202"/>
        <end position="361"/>
    </location>
</feature>
<gene>
    <name evidence="6" type="ORF">HERILL_LOCUS15256</name>
</gene>
<dbReference type="Pfam" id="PF03367">
    <property type="entry name" value="Zn_ribbon_ZPR1"/>
    <property type="match status" value="2"/>
</dbReference>
<keyword evidence="2" id="KW-0479">Metal-binding</keyword>
<dbReference type="OMA" id="FREVVIM"/>
<reference evidence="6 7" key="1">
    <citation type="submission" date="2020-11" db="EMBL/GenBank/DDBJ databases">
        <authorList>
            <person name="Wallbank WR R."/>
            <person name="Pardo Diaz C."/>
            <person name="Kozak K."/>
            <person name="Martin S."/>
            <person name="Jiggins C."/>
            <person name="Moest M."/>
            <person name="Warren A I."/>
            <person name="Generalovic N T."/>
            <person name="Byers J.R.P. K."/>
            <person name="Montejo-Kovacevich G."/>
            <person name="Yen C E."/>
        </authorList>
    </citation>
    <scope>NUCLEOTIDE SEQUENCE [LARGE SCALE GENOMIC DNA]</scope>
</reference>
<dbReference type="InterPro" id="IPR056180">
    <property type="entry name" value="ZPR1_jr_dom"/>
</dbReference>
<dbReference type="FunCoup" id="A0A7R8V4Y0">
    <property type="interactions" value="2517"/>
</dbReference>
<keyword evidence="7" id="KW-1185">Reference proteome</keyword>
<dbReference type="Gene3D" id="2.20.25.420">
    <property type="entry name" value="ZPR1, zinc finger domain"/>
    <property type="match status" value="2"/>
</dbReference>
<dbReference type="NCBIfam" id="TIGR00310">
    <property type="entry name" value="ZPR1_znf"/>
    <property type="match status" value="2"/>
</dbReference>
<evidence type="ECO:0000259" key="5">
    <source>
        <dbReference type="SMART" id="SM00709"/>
    </source>
</evidence>
<dbReference type="PANTHER" id="PTHR10876">
    <property type="entry name" value="ZINC FINGER PROTEIN ZPR1"/>
    <property type="match status" value="1"/>
</dbReference>
<keyword evidence="4" id="KW-0862">Zinc</keyword>
<dbReference type="InterPro" id="IPR042451">
    <property type="entry name" value="ZPR1_A/B_dom"/>
</dbReference>
<dbReference type="GO" id="GO:0008270">
    <property type="term" value="F:zinc ion binding"/>
    <property type="evidence" value="ECO:0007669"/>
    <property type="project" value="UniProtKB-KW"/>
</dbReference>
<evidence type="ECO:0000256" key="4">
    <source>
        <dbReference type="ARBA" id="ARBA00022833"/>
    </source>
</evidence>
<proteinExistence type="inferred from homology"/>
<evidence type="ECO:0000313" key="6">
    <source>
        <dbReference type="EMBL" id="CAD7092930.1"/>
    </source>
</evidence>
<dbReference type="Proteomes" id="UP000594454">
    <property type="component" value="Chromosome 6"/>
</dbReference>